<keyword evidence="1" id="KW-0812">Transmembrane</keyword>
<proteinExistence type="predicted"/>
<keyword evidence="1" id="KW-1133">Transmembrane helix</keyword>
<evidence type="ECO:0000256" key="1">
    <source>
        <dbReference type="SAM" id="Phobius"/>
    </source>
</evidence>
<reference evidence="3" key="1">
    <citation type="journal article" date="2021" name="Proc. Natl. Acad. Sci. U.S.A.">
        <title>A Catalog of Tens of Thousands of Viruses from Human Metagenomes Reveals Hidden Associations with Chronic Diseases.</title>
        <authorList>
            <person name="Tisza M.J."/>
            <person name="Buck C.B."/>
        </authorList>
    </citation>
    <scope>NUCLEOTIDE SEQUENCE</scope>
    <source>
        <strain evidence="3">CtRRO23</strain>
    </source>
</reference>
<feature type="domain" description="SHOCT" evidence="2">
    <location>
        <begin position="214"/>
        <end position="241"/>
    </location>
</feature>
<accession>A0A8S5LTE0</accession>
<evidence type="ECO:0000259" key="2">
    <source>
        <dbReference type="Pfam" id="PF09851"/>
    </source>
</evidence>
<organism evidence="3">
    <name type="scientific">Siphoviridae sp. ctRRO23</name>
    <dbReference type="NCBI Taxonomy" id="2826334"/>
    <lineage>
        <taxon>Viruses</taxon>
        <taxon>Duplodnaviria</taxon>
        <taxon>Heunggongvirae</taxon>
        <taxon>Uroviricota</taxon>
        <taxon>Caudoviricetes</taxon>
    </lineage>
</organism>
<dbReference type="Pfam" id="PF09851">
    <property type="entry name" value="SHOCT"/>
    <property type="match status" value="1"/>
</dbReference>
<protein>
    <submittedName>
        <fullName evidence="3">Short C-terminal domain</fullName>
    </submittedName>
</protein>
<feature type="transmembrane region" description="Helical" evidence="1">
    <location>
        <begin position="107"/>
        <end position="127"/>
    </location>
</feature>
<evidence type="ECO:0000313" key="3">
    <source>
        <dbReference type="EMBL" id="DAD73087.1"/>
    </source>
</evidence>
<keyword evidence="1" id="KW-0472">Membrane</keyword>
<dbReference type="InterPro" id="IPR018649">
    <property type="entry name" value="SHOCT"/>
</dbReference>
<name>A0A8S5LTE0_9CAUD</name>
<sequence>MGFWDSVKSGAKDIARQTSLENMIQNNKELSTDEVKEFIEFSKMTPDEAIAKKPARYFKSTNRYGEVEIDSVKKLFRVKLNVYTFDELNSYELLENGSSVMSGGLGIGRAVVGGVLAGGVGAILGGVTKKKKQRNHVDSLKIMVTFKNRTPQSVTLDYIKKKQEKDKKYEKALMKAKETMAGFDYIVSELEVDRHDEFVSSTNVQKEQPTTSADEIRKFKELLDEGIISQEEFDAKKKELLNL</sequence>
<dbReference type="EMBL" id="BK014730">
    <property type="protein sequence ID" value="DAD73087.1"/>
    <property type="molecule type" value="Genomic_DNA"/>
</dbReference>